<reference evidence="1" key="1">
    <citation type="submission" date="2020-05" db="UniProtKB">
        <authorList>
            <consortium name="EnsemblMetazoa"/>
        </authorList>
    </citation>
    <scope>IDENTIFICATION</scope>
    <source>
        <strain evidence="1">TTRI</strain>
    </source>
</reference>
<dbReference type="EnsemblMetazoa" id="GAUT050063-RA">
    <property type="protein sequence ID" value="GAUT050063-PA"/>
    <property type="gene ID" value="GAUT050063"/>
</dbReference>
<proteinExistence type="predicted"/>
<keyword evidence="2" id="KW-1185">Reference proteome</keyword>
<sequence>MVTSLGRLPLYWMNRGSIRRNAGAMFHPQKRVLANVPSPLANAPFPFLRTAARAEGVASKSRLIGLKEKGKYSKDTETFYLEGPDCFPRGRYIFGSSSSSGKAVSWASCKSLSICNCQSLSILTSGGNNAGIATNSKFGSPTNFRANHRKGFSKLLFTCKFFFLWNTILLALTLRSFMSTLLPHNTIGIFSQTRTKSLCQLGTFLYVTREVTSNIMIAHCP</sequence>
<evidence type="ECO:0000313" key="1">
    <source>
        <dbReference type="EnsemblMetazoa" id="GAUT050063-PA"/>
    </source>
</evidence>
<evidence type="ECO:0000313" key="2">
    <source>
        <dbReference type="Proteomes" id="UP000078200"/>
    </source>
</evidence>
<dbReference type="Proteomes" id="UP000078200">
    <property type="component" value="Unassembled WGS sequence"/>
</dbReference>
<dbReference type="VEuPathDB" id="VectorBase:GAUT050063"/>
<protein>
    <submittedName>
        <fullName evidence="1">Uncharacterized protein</fullName>
    </submittedName>
</protein>
<name>A0A1A9VWL3_GLOAU</name>
<accession>A0A1A9VWL3</accession>
<organism evidence="1 2">
    <name type="scientific">Glossina austeni</name>
    <name type="common">Savannah tsetse fly</name>
    <dbReference type="NCBI Taxonomy" id="7395"/>
    <lineage>
        <taxon>Eukaryota</taxon>
        <taxon>Metazoa</taxon>
        <taxon>Ecdysozoa</taxon>
        <taxon>Arthropoda</taxon>
        <taxon>Hexapoda</taxon>
        <taxon>Insecta</taxon>
        <taxon>Pterygota</taxon>
        <taxon>Neoptera</taxon>
        <taxon>Endopterygota</taxon>
        <taxon>Diptera</taxon>
        <taxon>Brachycera</taxon>
        <taxon>Muscomorpha</taxon>
        <taxon>Hippoboscoidea</taxon>
        <taxon>Glossinidae</taxon>
        <taxon>Glossina</taxon>
    </lineage>
</organism>
<dbReference type="AlphaFoldDB" id="A0A1A9VWL3"/>